<feature type="disulfide bond" evidence="1">
    <location>
        <begin position="83"/>
        <end position="92"/>
    </location>
</feature>
<keyword evidence="1" id="KW-1015">Disulfide bond</keyword>
<feature type="compositionally biased region" description="Low complexity" evidence="2">
    <location>
        <begin position="177"/>
        <end position="192"/>
    </location>
</feature>
<reference evidence="6" key="1">
    <citation type="submission" date="2016-11" db="UniProtKB">
        <authorList>
            <consortium name="WormBaseParasite"/>
        </authorList>
    </citation>
    <scope>IDENTIFICATION</scope>
</reference>
<comment type="caution">
    <text evidence="1">Lacks conserved residue(s) required for the propagation of feature annotation.</text>
</comment>
<keyword evidence="3" id="KW-0472">Membrane</keyword>
<organism evidence="5 6">
    <name type="scientific">Macrostomum lignano</name>
    <dbReference type="NCBI Taxonomy" id="282301"/>
    <lineage>
        <taxon>Eukaryota</taxon>
        <taxon>Metazoa</taxon>
        <taxon>Spiralia</taxon>
        <taxon>Lophotrochozoa</taxon>
        <taxon>Platyhelminthes</taxon>
        <taxon>Rhabditophora</taxon>
        <taxon>Macrostomorpha</taxon>
        <taxon>Macrostomida</taxon>
        <taxon>Macrostomidae</taxon>
        <taxon>Macrostomum</taxon>
    </lineage>
</organism>
<dbReference type="Proteomes" id="UP000095280">
    <property type="component" value="Unplaced"/>
</dbReference>
<proteinExistence type="predicted"/>
<keyword evidence="5" id="KW-1185">Reference proteome</keyword>
<sequence>FVQCNFPTQKENVSKTWLFASYLYFCCAKAHTRLTMAAAKLCIALTVMLTFCSTASQAANCSAITCFNGGTCNNFTDSPPCLCPLPYIAPYCESAADYCFTLQPDKNITELPVCLNDGNCTLTYTDPYFNCTCPPESTVVKDSTTAPPTSTATMVPSVSTESMPPVVESTSSWSEATTQSTITSSTSDSPTSKVVMSTARPRSIKASTMREDVGLMIVSVFLPLVLVTVTLFIAAIYNFVSMNSSTAPRQPRIQENMPWSHYVYGSPSSSSQLY</sequence>
<protein>
    <submittedName>
        <fullName evidence="6">EGF-like domain-containing protein</fullName>
    </submittedName>
</protein>
<dbReference type="SUPFAM" id="SSF57196">
    <property type="entry name" value="EGF/Laminin"/>
    <property type="match status" value="1"/>
</dbReference>
<evidence type="ECO:0000259" key="4">
    <source>
        <dbReference type="PROSITE" id="PS50026"/>
    </source>
</evidence>
<dbReference type="PROSITE" id="PS01186">
    <property type="entry name" value="EGF_2"/>
    <property type="match status" value="1"/>
</dbReference>
<feature type="transmembrane region" description="Helical" evidence="3">
    <location>
        <begin position="213"/>
        <end position="240"/>
    </location>
</feature>
<keyword evidence="3" id="KW-1133">Transmembrane helix</keyword>
<keyword evidence="3" id="KW-0812">Transmembrane</keyword>
<keyword evidence="1" id="KW-0245">EGF-like domain</keyword>
<accession>A0A1I8H2R4</accession>
<evidence type="ECO:0000313" key="6">
    <source>
        <dbReference type="WBParaSite" id="maker-uti_cns_0004107-snap-gene-0.5-mRNA-1"/>
    </source>
</evidence>
<feature type="compositionally biased region" description="Low complexity" evidence="2">
    <location>
        <begin position="143"/>
        <end position="160"/>
    </location>
</feature>
<dbReference type="AlphaFoldDB" id="A0A1I8H2R4"/>
<evidence type="ECO:0000313" key="5">
    <source>
        <dbReference type="Proteomes" id="UP000095280"/>
    </source>
</evidence>
<evidence type="ECO:0000256" key="3">
    <source>
        <dbReference type="SAM" id="Phobius"/>
    </source>
</evidence>
<dbReference type="WBParaSite" id="maker-uti_cns_0004107-snap-gene-0.5-mRNA-1">
    <property type="protein sequence ID" value="maker-uti_cns_0004107-snap-gene-0.5-mRNA-1"/>
    <property type="gene ID" value="maker-uti_cns_0004107-snap-gene-0.5"/>
</dbReference>
<evidence type="ECO:0000256" key="2">
    <source>
        <dbReference type="SAM" id="MobiDB-lite"/>
    </source>
</evidence>
<dbReference type="PROSITE" id="PS50026">
    <property type="entry name" value="EGF_3"/>
    <property type="match status" value="1"/>
</dbReference>
<dbReference type="Gene3D" id="2.10.25.10">
    <property type="entry name" value="Laminin"/>
    <property type="match status" value="1"/>
</dbReference>
<name>A0A1I8H2R4_9PLAT</name>
<feature type="domain" description="EGF-like" evidence="4">
    <location>
        <begin position="57"/>
        <end position="93"/>
    </location>
</feature>
<feature type="region of interest" description="Disordered" evidence="2">
    <location>
        <begin position="142"/>
        <end position="196"/>
    </location>
</feature>
<evidence type="ECO:0000256" key="1">
    <source>
        <dbReference type="PROSITE-ProRule" id="PRU00076"/>
    </source>
</evidence>
<dbReference type="InterPro" id="IPR000742">
    <property type="entry name" value="EGF"/>
</dbReference>